<dbReference type="Proteomes" id="UP000184076">
    <property type="component" value="Unassembled WGS sequence"/>
</dbReference>
<accession>A0A1M5DN97</accession>
<keyword evidence="2" id="KW-0813">Transport</keyword>
<keyword evidence="4 7" id="KW-0067">ATP-binding</keyword>
<keyword evidence="8" id="KW-1185">Reference proteome</keyword>
<organism evidence="7 8">
    <name type="scientific">Desulfacinum infernum DSM 9756</name>
    <dbReference type="NCBI Taxonomy" id="1121391"/>
    <lineage>
        <taxon>Bacteria</taxon>
        <taxon>Pseudomonadati</taxon>
        <taxon>Thermodesulfobacteriota</taxon>
        <taxon>Syntrophobacteria</taxon>
        <taxon>Syntrophobacterales</taxon>
        <taxon>Syntrophobacteraceae</taxon>
        <taxon>Desulfacinum</taxon>
    </lineage>
</organism>
<evidence type="ECO:0000313" key="8">
    <source>
        <dbReference type="Proteomes" id="UP000184076"/>
    </source>
</evidence>
<dbReference type="Gene3D" id="3.40.50.300">
    <property type="entry name" value="P-loop containing nucleotide triphosphate hydrolases"/>
    <property type="match status" value="1"/>
</dbReference>
<keyword evidence="5" id="KW-0029">Amino-acid transport</keyword>
<dbReference type="RefSeq" id="WP_073039912.1">
    <property type="nucleotide sequence ID" value="NZ_FQVB01000024.1"/>
</dbReference>
<dbReference type="InterPro" id="IPR052156">
    <property type="entry name" value="BCAA_Transport_ATP-bd_LivF"/>
</dbReference>
<dbReference type="GO" id="GO:0015807">
    <property type="term" value="P:L-amino acid transport"/>
    <property type="evidence" value="ECO:0007669"/>
    <property type="project" value="TreeGrafter"/>
</dbReference>
<evidence type="ECO:0000256" key="2">
    <source>
        <dbReference type="ARBA" id="ARBA00022448"/>
    </source>
</evidence>
<dbReference type="InterPro" id="IPR027417">
    <property type="entry name" value="P-loop_NTPase"/>
</dbReference>
<gene>
    <name evidence="7" type="ORF">SAMN02745206_02469</name>
</gene>
<protein>
    <submittedName>
        <fullName evidence="7">Amino acid/amide ABC transporter ATP-binding protein 2, HAAT family</fullName>
    </submittedName>
</protein>
<dbReference type="OrthoDB" id="9806149at2"/>
<evidence type="ECO:0000256" key="3">
    <source>
        <dbReference type="ARBA" id="ARBA00022741"/>
    </source>
</evidence>
<name>A0A1M5DN97_9BACT</name>
<dbReference type="EMBL" id="FQVB01000024">
    <property type="protein sequence ID" value="SHF68354.1"/>
    <property type="molecule type" value="Genomic_DNA"/>
</dbReference>
<dbReference type="GO" id="GO:0016887">
    <property type="term" value="F:ATP hydrolysis activity"/>
    <property type="evidence" value="ECO:0007669"/>
    <property type="project" value="InterPro"/>
</dbReference>
<reference evidence="8" key="1">
    <citation type="submission" date="2016-11" db="EMBL/GenBank/DDBJ databases">
        <authorList>
            <person name="Varghese N."/>
            <person name="Submissions S."/>
        </authorList>
    </citation>
    <scope>NUCLEOTIDE SEQUENCE [LARGE SCALE GENOMIC DNA]</scope>
    <source>
        <strain evidence="8">DSM 9756</strain>
    </source>
</reference>
<evidence type="ECO:0000259" key="6">
    <source>
        <dbReference type="PROSITE" id="PS50893"/>
    </source>
</evidence>
<evidence type="ECO:0000256" key="5">
    <source>
        <dbReference type="ARBA" id="ARBA00022970"/>
    </source>
</evidence>
<feature type="domain" description="ABC transporter" evidence="6">
    <location>
        <begin position="3"/>
        <end position="236"/>
    </location>
</feature>
<keyword evidence="3" id="KW-0547">Nucleotide-binding</keyword>
<dbReference type="AlphaFoldDB" id="A0A1M5DN97"/>
<dbReference type="SUPFAM" id="SSF52540">
    <property type="entry name" value="P-loop containing nucleoside triphosphate hydrolases"/>
    <property type="match status" value="1"/>
</dbReference>
<evidence type="ECO:0000256" key="1">
    <source>
        <dbReference type="ARBA" id="ARBA00005417"/>
    </source>
</evidence>
<dbReference type="PANTHER" id="PTHR43820:SF4">
    <property type="entry name" value="HIGH-AFFINITY BRANCHED-CHAIN AMINO ACID TRANSPORT ATP-BINDING PROTEIN LIVF"/>
    <property type="match status" value="1"/>
</dbReference>
<dbReference type="SMART" id="SM00382">
    <property type="entry name" value="AAA"/>
    <property type="match status" value="1"/>
</dbReference>
<dbReference type="InterPro" id="IPR003439">
    <property type="entry name" value="ABC_transporter-like_ATP-bd"/>
</dbReference>
<evidence type="ECO:0000256" key="4">
    <source>
        <dbReference type="ARBA" id="ARBA00022840"/>
    </source>
</evidence>
<sequence>MLLEVNRLEISYGDVRAVHGADFAVAEGELVSIIGANGAGKTSILNGIMGLVPVRNGTVRFRGREITAMPAHRRAHEGIRLVPERARVFPRLSVYENLLTGAYGLRKKIPLEERLRWLYGLFPILEERRDQPAQTLSGGEQQQLAIARALISDPKLLLVDEVSMGLMPKLVDQVFDLLQSLNRDHGLTILLVEQNARASLEISHRAYVLETGSVVMEGPADDLLDDPKIQRAYLGLVEEEVERRQ</sequence>
<comment type="similarity">
    <text evidence="1">Belongs to the ABC transporter superfamily.</text>
</comment>
<dbReference type="GO" id="GO:0015658">
    <property type="term" value="F:branched-chain amino acid transmembrane transporter activity"/>
    <property type="evidence" value="ECO:0007669"/>
    <property type="project" value="TreeGrafter"/>
</dbReference>
<dbReference type="PROSITE" id="PS50893">
    <property type="entry name" value="ABC_TRANSPORTER_2"/>
    <property type="match status" value="1"/>
</dbReference>
<dbReference type="Pfam" id="PF00005">
    <property type="entry name" value="ABC_tran"/>
    <property type="match status" value="1"/>
</dbReference>
<evidence type="ECO:0000313" key="7">
    <source>
        <dbReference type="EMBL" id="SHF68354.1"/>
    </source>
</evidence>
<dbReference type="STRING" id="1121391.SAMN02745206_02469"/>
<dbReference type="InterPro" id="IPR003593">
    <property type="entry name" value="AAA+_ATPase"/>
</dbReference>
<proteinExistence type="inferred from homology"/>
<dbReference type="PANTHER" id="PTHR43820">
    <property type="entry name" value="HIGH-AFFINITY BRANCHED-CHAIN AMINO ACID TRANSPORT ATP-BINDING PROTEIN LIVF"/>
    <property type="match status" value="1"/>
</dbReference>
<dbReference type="GO" id="GO:0005524">
    <property type="term" value="F:ATP binding"/>
    <property type="evidence" value="ECO:0007669"/>
    <property type="project" value="UniProtKB-KW"/>
</dbReference>
<dbReference type="CDD" id="cd03224">
    <property type="entry name" value="ABC_TM1139_LivF_branched"/>
    <property type="match status" value="1"/>
</dbReference>